<comment type="similarity">
    <text evidence="2 5">Belongs to the proline oxidase family.</text>
</comment>
<dbReference type="SUPFAM" id="SSF51730">
    <property type="entry name" value="FAD-linked oxidoreductase"/>
    <property type="match status" value="1"/>
</dbReference>
<organism evidence="7 8">
    <name type="scientific">Acropora cervicornis</name>
    <name type="common">Staghorn coral</name>
    <dbReference type="NCBI Taxonomy" id="6130"/>
    <lineage>
        <taxon>Eukaryota</taxon>
        <taxon>Metazoa</taxon>
        <taxon>Cnidaria</taxon>
        <taxon>Anthozoa</taxon>
        <taxon>Hexacorallia</taxon>
        <taxon>Scleractinia</taxon>
        <taxon>Astrocoeniina</taxon>
        <taxon>Acroporidae</taxon>
        <taxon>Acropora</taxon>
    </lineage>
</organism>
<dbReference type="AlphaFoldDB" id="A0AAD9QBB0"/>
<protein>
    <recommendedName>
        <fullName evidence="5">Proline dehydrogenase</fullName>
        <ecNumber evidence="5">1.5.5.2</ecNumber>
    </recommendedName>
</protein>
<feature type="domain" description="Proline dehydrogenase" evidence="6">
    <location>
        <begin position="55"/>
        <end position="285"/>
    </location>
</feature>
<dbReference type="GO" id="GO:0004657">
    <property type="term" value="F:proline dehydrogenase activity"/>
    <property type="evidence" value="ECO:0007669"/>
    <property type="project" value="UniProtKB-EC"/>
</dbReference>
<dbReference type="GO" id="GO:0071949">
    <property type="term" value="F:FAD binding"/>
    <property type="evidence" value="ECO:0007669"/>
    <property type="project" value="TreeGrafter"/>
</dbReference>
<dbReference type="PANTHER" id="PTHR13914">
    <property type="entry name" value="PROLINE OXIDASE"/>
    <property type="match status" value="1"/>
</dbReference>
<dbReference type="PANTHER" id="PTHR13914:SF0">
    <property type="entry name" value="PROLINE DEHYDROGENASE 1, MITOCHONDRIAL"/>
    <property type="match status" value="1"/>
</dbReference>
<dbReference type="Proteomes" id="UP001249851">
    <property type="component" value="Unassembled WGS sequence"/>
</dbReference>
<reference evidence="7" key="2">
    <citation type="journal article" date="2023" name="Science">
        <title>Genomic signatures of disease resistance in endangered staghorn corals.</title>
        <authorList>
            <person name="Vollmer S.V."/>
            <person name="Selwyn J.D."/>
            <person name="Despard B.A."/>
            <person name="Roesel C.L."/>
        </authorList>
    </citation>
    <scope>NUCLEOTIDE SEQUENCE</scope>
    <source>
        <strain evidence="7">K2</strain>
    </source>
</reference>
<evidence type="ECO:0000256" key="5">
    <source>
        <dbReference type="RuleBase" id="RU364054"/>
    </source>
</evidence>
<keyword evidence="4 5" id="KW-0642">Proline metabolism</keyword>
<evidence type="ECO:0000313" key="8">
    <source>
        <dbReference type="Proteomes" id="UP001249851"/>
    </source>
</evidence>
<dbReference type="EC" id="1.5.5.2" evidence="5"/>
<evidence type="ECO:0000256" key="4">
    <source>
        <dbReference type="ARBA" id="ARBA00023062"/>
    </source>
</evidence>
<keyword evidence="8" id="KW-1185">Reference proteome</keyword>
<comment type="pathway">
    <text evidence="1">Amino-acid degradation; L-proline degradation into L-glutamate; L-glutamate from L-proline: step 1/2.</text>
</comment>
<dbReference type="Pfam" id="PF01619">
    <property type="entry name" value="Pro_dh"/>
    <property type="match status" value="1"/>
</dbReference>
<evidence type="ECO:0000259" key="6">
    <source>
        <dbReference type="Pfam" id="PF01619"/>
    </source>
</evidence>
<keyword evidence="3 5" id="KW-0560">Oxidoreductase</keyword>
<evidence type="ECO:0000256" key="3">
    <source>
        <dbReference type="ARBA" id="ARBA00023002"/>
    </source>
</evidence>
<dbReference type="EMBL" id="JARQWQ010000045">
    <property type="protein sequence ID" value="KAK2558222.1"/>
    <property type="molecule type" value="Genomic_DNA"/>
</dbReference>
<dbReference type="GO" id="GO:0010133">
    <property type="term" value="P:L-proline catabolic process to L-glutamate"/>
    <property type="evidence" value="ECO:0007669"/>
    <property type="project" value="TreeGrafter"/>
</dbReference>
<sequence length="317" mass="36507">MCATLKIIKKNTVMLKFGFLSFLCSDIDIIEWHEFLTPQLKLSQLFKAKPEEDETKGKPIISVLTDEELCQMSNMSARLSTLAKHAVEKGVRLMVDAEQTYFQPAIRHLTLELMREFNKETPLVLNTYQCYLKDTYRIIQTDMELARREGFLFGAKLVRGAYMEQERLRAETLGYEDPIHPSYKATSKCFDEVTNVVLEETMRGNANVLVATHNEHSIQAAVERMHEIGICPTEKKVFFGQLLGMSDPISFTLGNKGYAVYKYVPFGPVEDVLPYLSRRAMENKGLLKGVLKERRLLWNELKRRFMEGELSYNPKKA</sequence>
<dbReference type="InterPro" id="IPR002872">
    <property type="entry name" value="Proline_DH_dom"/>
</dbReference>
<proteinExistence type="inferred from homology"/>
<reference evidence="7" key="1">
    <citation type="journal article" date="2023" name="G3 (Bethesda)">
        <title>Whole genome assembly and annotation of the endangered Caribbean coral Acropora cervicornis.</title>
        <authorList>
            <person name="Selwyn J.D."/>
            <person name="Vollmer S.V."/>
        </authorList>
    </citation>
    <scope>NUCLEOTIDE SEQUENCE</scope>
    <source>
        <strain evidence="7">K2</strain>
    </source>
</reference>
<evidence type="ECO:0000256" key="1">
    <source>
        <dbReference type="ARBA" id="ARBA00004739"/>
    </source>
</evidence>
<dbReference type="GO" id="GO:0005739">
    <property type="term" value="C:mitochondrion"/>
    <property type="evidence" value="ECO:0007669"/>
    <property type="project" value="TreeGrafter"/>
</dbReference>
<evidence type="ECO:0000256" key="2">
    <source>
        <dbReference type="ARBA" id="ARBA00005869"/>
    </source>
</evidence>
<name>A0AAD9QBB0_ACRCE</name>
<dbReference type="Gene3D" id="3.20.20.220">
    <property type="match status" value="1"/>
</dbReference>
<accession>A0AAD9QBB0</accession>
<evidence type="ECO:0000313" key="7">
    <source>
        <dbReference type="EMBL" id="KAK2558222.1"/>
    </source>
</evidence>
<keyword evidence="5" id="KW-0285">Flavoprotein</keyword>
<dbReference type="InterPro" id="IPR015659">
    <property type="entry name" value="Proline_oxidase"/>
</dbReference>
<comment type="function">
    <text evidence="5">Converts proline to delta-1-pyrroline-5-carboxylate.</text>
</comment>
<comment type="catalytic activity">
    <reaction evidence="5">
        <text>L-proline + a quinone = (S)-1-pyrroline-5-carboxylate + a quinol + H(+)</text>
        <dbReference type="Rhea" id="RHEA:23784"/>
        <dbReference type="ChEBI" id="CHEBI:15378"/>
        <dbReference type="ChEBI" id="CHEBI:17388"/>
        <dbReference type="ChEBI" id="CHEBI:24646"/>
        <dbReference type="ChEBI" id="CHEBI:60039"/>
        <dbReference type="ChEBI" id="CHEBI:132124"/>
        <dbReference type="EC" id="1.5.5.2"/>
    </reaction>
</comment>
<comment type="caution">
    <text evidence="7">The sequence shown here is derived from an EMBL/GenBank/DDBJ whole genome shotgun (WGS) entry which is preliminary data.</text>
</comment>
<dbReference type="InterPro" id="IPR029041">
    <property type="entry name" value="FAD-linked_oxidoreductase-like"/>
</dbReference>
<comment type="cofactor">
    <cofactor evidence="5">
        <name>FAD</name>
        <dbReference type="ChEBI" id="CHEBI:57692"/>
    </cofactor>
</comment>
<keyword evidence="5" id="KW-0274">FAD</keyword>
<gene>
    <name evidence="7" type="ORF">P5673_019343</name>
</gene>